<feature type="transmembrane region" description="Helical" evidence="1">
    <location>
        <begin position="314"/>
        <end position="336"/>
    </location>
</feature>
<dbReference type="Proteomes" id="UP000034690">
    <property type="component" value="Unassembled WGS sequence"/>
</dbReference>
<gene>
    <name evidence="4" type="ORF">UT40_C0011G0006</name>
</gene>
<evidence type="ECO:0000313" key="5">
    <source>
        <dbReference type="Proteomes" id="UP000034690"/>
    </source>
</evidence>
<dbReference type="SUPFAM" id="SSF63411">
    <property type="entry name" value="LuxS/MPP-like metallohydrolase"/>
    <property type="match status" value="1"/>
</dbReference>
<accession>A0A0G0QTM5</accession>
<keyword evidence="1" id="KW-0472">Membrane</keyword>
<feature type="domain" description="Peptidase M16 C-terminal" evidence="3">
    <location>
        <begin position="176"/>
        <end position="317"/>
    </location>
</feature>
<keyword evidence="1" id="KW-1133">Transmembrane helix</keyword>
<sequence length="339" mass="40184">MKIKDFFVGLFWKFKDWQIVKKINDQPEINFIYLPFNRGKIYVDFYIKIGALTESKDQAGIGHLLEHYIANQIKEKENVHLDISARINDNYIIFTLSPNLKDDFKLEIEHFISTILSPDFSQSEMFEYERQSIINETNIEQHNLIQTINRLIEKSRYVDEPNSRSFVDHLQTLSQLNMADLEKYHQEFFLSKNLRIFISCHHWKKELIKLIKDKISIKKISKKVAVFPEPKYSEFRIIIKENQEINGHYSILTFPGLNIKANRKERIILSILVKTLSSFSKNSAYDRIRKKGIYDFYVENWIGIKKGDFAIRSYLSPIQIGVVIIDLIIYLVLFLMMKK</sequence>
<dbReference type="Pfam" id="PF05193">
    <property type="entry name" value="Peptidase_M16_C"/>
    <property type="match status" value="1"/>
</dbReference>
<dbReference type="InterPro" id="IPR011765">
    <property type="entry name" value="Pept_M16_N"/>
</dbReference>
<dbReference type="Pfam" id="PF00675">
    <property type="entry name" value="Peptidase_M16"/>
    <property type="match status" value="1"/>
</dbReference>
<evidence type="ECO:0000259" key="3">
    <source>
        <dbReference type="Pfam" id="PF05193"/>
    </source>
</evidence>
<name>A0A0G0QTM5_9BACT</name>
<dbReference type="EMBL" id="LBWQ01000011">
    <property type="protein sequence ID" value="KKR13695.1"/>
    <property type="molecule type" value="Genomic_DNA"/>
</dbReference>
<protein>
    <submittedName>
        <fullName evidence="4">Uncharacterized protein</fullName>
    </submittedName>
</protein>
<organism evidence="4 5">
    <name type="scientific">Candidatus Woesebacteria bacterium GW2011_GWA1_39_21b</name>
    <dbReference type="NCBI Taxonomy" id="1618551"/>
    <lineage>
        <taxon>Bacteria</taxon>
        <taxon>Candidatus Woeseibacteriota</taxon>
    </lineage>
</organism>
<dbReference type="InterPro" id="IPR011249">
    <property type="entry name" value="Metalloenz_LuxS/M16"/>
</dbReference>
<dbReference type="GO" id="GO:0046872">
    <property type="term" value="F:metal ion binding"/>
    <property type="evidence" value="ECO:0007669"/>
    <property type="project" value="InterPro"/>
</dbReference>
<comment type="caution">
    <text evidence="4">The sequence shown here is derived from an EMBL/GenBank/DDBJ whole genome shotgun (WGS) entry which is preliminary data.</text>
</comment>
<dbReference type="Gene3D" id="3.30.830.10">
    <property type="entry name" value="Metalloenzyme, LuxS/M16 peptidase-like"/>
    <property type="match status" value="1"/>
</dbReference>
<evidence type="ECO:0000256" key="1">
    <source>
        <dbReference type="SAM" id="Phobius"/>
    </source>
</evidence>
<feature type="domain" description="Peptidase M16 N-terminal" evidence="2">
    <location>
        <begin position="43"/>
        <end position="151"/>
    </location>
</feature>
<dbReference type="AlphaFoldDB" id="A0A0G0QTM5"/>
<keyword evidence="1" id="KW-0812">Transmembrane</keyword>
<evidence type="ECO:0000259" key="2">
    <source>
        <dbReference type="Pfam" id="PF00675"/>
    </source>
</evidence>
<evidence type="ECO:0000313" key="4">
    <source>
        <dbReference type="EMBL" id="KKR13695.1"/>
    </source>
</evidence>
<reference evidence="4 5" key="1">
    <citation type="journal article" date="2015" name="Nature">
        <title>rRNA introns, odd ribosomes, and small enigmatic genomes across a large radiation of phyla.</title>
        <authorList>
            <person name="Brown C.T."/>
            <person name="Hug L.A."/>
            <person name="Thomas B.C."/>
            <person name="Sharon I."/>
            <person name="Castelle C.J."/>
            <person name="Singh A."/>
            <person name="Wilkins M.J."/>
            <person name="Williams K.H."/>
            <person name="Banfield J.F."/>
        </authorList>
    </citation>
    <scope>NUCLEOTIDE SEQUENCE [LARGE SCALE GENOMIC DNA]</scope>
</reference>
<dbReference type="InterPro" id="IPR007863">
    <property type="entry name" value="Peptidase_M16_C"/>
</dbReference>
<proteinExistence type="predicted"/>